<accession>A0A926I9Z1</accession>
<dbReference type="SUPFAM" id="SSF55681">
    <property type="entry name" value="Class II aaRS and biotin synthetases"/>
    <property type="match status" value="1"/>
</dbReference>
<name>A0A926I9Z1_9FIRM</name>
<dbReference type="PANTHER" id="PTHR43707:SF6">
    <property type="entry name" value="ATP PHOSPHORIBOSYLTRANSFERASE REGULATORY SUBUNIT"/>
    <property type="match status" value="1"/>
</dbReference>
<dbReference type="InterPro" id="IPR004517">
    <property type="entry name" value="HisZ"/>
</dbReference>
<keyword evidence="6 9" id="KW-0028">Amino-acid biosynthesis</keyword>
<dbReference type="NCBIfam" id="TIGR00443">
    <property type="entry name" value="hisZ_biosyn_reg"/>
    <property type="match status" value="1"/>
</dbReference>
<comment type="similarity">
    <text evidence="3 9">Belongs to the class-II aminoacyl-tRNA synthetase family. HisZ subfamily.</text>
</comment>
<dbReference type="AlphaFoldDB" id="A0A926I9Z1"/>
<evidence type="ECO:0000256" key="4">
    <source>
        <dbReference type="ARBA" id="ARBA00020397"/>
    </source>
</evidence>
<evidence type="ECO:0000256" key="5">
    <source>
        <dbReference type="ARBA" id="ARBA00022490"/>
    </source>
</evidence>
<dbReference type="GO" id="GO:0000105">
    <property type="term" value="P:L-histidine biosynthetic process"/>
    <property type="evidence" value="ECO:0007669"/>
    <property type="project" value="UniProtKB-UniRule"/>
</dbReference>
<dbReference type="InterPro" id="IPR041715">
    <property type="entry name" value="HisRS-like_core"/>
</dbReference>
<keyword evidence="7 9" id="KW-0368">Histidine biosynthesis</keyword>
<gene>
    <name evidence="9 12" type="primary">hisZ</name>
    <name evidence="12" type="ORF">H8709_02385</name>
</gene>
<dbReference type="GO" id="GO:0140096">
    <property type="term" value="F:catalytic activity, acting on a protein"/>
    <property type="evidence" value="ECO:0007669"/>
    <property type="project" value="UniProtKB-ARBA"/>
</dbReference>
<dbReference type="PIRSF" id="PIRSF001549">
    <property type="entry name" value="His-tRNA_synth"/>
    <property type="match status" value="1"/>
</dbReference>
<proteinExistence type="inferred from homology"/>
<dbReference type="PANTHER" id="PTHR43707">
    <property type="entry name" value="HISTIDYL-TRNA SYNTHETASE"/>
    <property type="match status" value="1"/>
</dbReference>
<evidence type="ECO:0000259" key="11">
    <source>
        <dbReference type="PROSITE" id="PS50862"/>
    </source>
</evidence>
<organism evidence="12 13">
    <name type="scientific">Zongyangia hominis</name>
    <dbReference type="NCBI Taxonomy" id="2763677"/>
    <lineage>
        <taxon>Bacteria</taxon>
        <taxon>Bacillati</taxon>
        <taxon>Bacillota</taxon>
        <taxon>Clostridia</taxon>
        <taxon>Eubacteriales</taxon>
        <taxon>Oscillospiraceae</taxon>
        <taxon>Zongyangia</taxon>
    </lineage>
</organism>
<keyword evidence="5 9" id="KW-0963">Cytoplasm</keyword>
<keyword evidence="13" id="KW-1185">Reference proteome</keyword>
<dbReference type="Proteomes" id="UP000660861">
    <property type="component" value="Unassembled WGS sequence"/>
</dbReference>
<dbReference type="EMBL" id="JACRTC010000001">
    <property type="protein sequence ID" value="MBC8569671.1"/>
    <property type="molecule type" value="Genomic_DNA"/>
</dbReference>
<evidence type="ECO:0000256" key="6">
    <source>
        <dbReference type="ARBA" id="ARBA00022605"/>
    </source>
</evidence>
<dbReference type="PROSITE" id="PS50862">
    <property type="entry name" value="AA_TRNA_LIGASE_II"/>
    <property type="match status" value="1"/>
</dbReference>
<feature type="binding site" evidence="10">
    <location>
        <position position="125"/>
    </location>
    <ligand>
        <name>L-histidine</name>
        <dbReference type="ChEBI" id="CHEBI:57595"/>
    </ligand>
</feature>
<evidence type="ECO:0000313" key="12">
    <source>
        <dbReference type="EMBL" id="MBC8569671.1"/>
    </source>
</evidence>
<feature type="binding site" evidence="10">
    <location>
        <begin position="81"/>
        <end position="83"/>
    </location>
    <ligand>
        <name>L-histidine</name>
        <dbReference type="ChEBI" id="CHEBI:57595"/>
    </ligand>
</feature>
<dbReference type="CDD" id="cd00773">
    <property type="entry name" value="HisRS-like_core"/>
    <property type="match status" value="1"/>
</dbReference>
<evidence type="ECO:0000313" key="13">
    <source>
        <dbReference type="Proteomes" id="UP000660861"/>
    </source>
</evidence>
<evidence type="ECO:0000256" key="9">
    <source>
        <dbReference type="HAMAP-Rule" id="MF_00125"/>
    </source>
</evidence>
<protein>
    <recommendedName>
        <fullName evidence="4 9">ATP phosphoribosyltransferase regulatory subunit</fullName>
    </recommendedName>
</protein>
<evidence type="ECO:0000256" key="3">
    <source>
        <dbReference type="ARBA" id="ARBA00005539"/>
    </source>
</evidence>
<reference evidence="12" key="1">
    <citation type="submission" date="2020-08" db="EMBL/GenBank/DDBJ databases">
        <title>Genome public.</title>
        <authorList>
            <person name="Liu C."/>
            <person name="Sun Q."/>
        </authorList>
    </citation>
    <scope>NUCLEOTIDE SEQUENCE</scope>
    <source>
        <strain evidence="12">NSJ-54</strain>
    </source>
</reference>
<comment type="caution">
    <text evidence="12">The sequence shown here is derived from an EMBL/GenBank/DDBJ whole genome shotgun (WGS) entry which is preliminary data.</text>
</comment>
<dbReference type="GO" id="GO:0006427">
    <property type="term" value="P:histidyl-tRNA aminoacylation"/>
    <property type="evidence" value="ECO:0007669"/>
    <property type="project" value="TreeGrafter"/>
</dbReference>
<dbReference type="InterPro" id="IPR045864">
    <property type="entry name" value="aa-tRNA-synth_II/BPL/LPL"/>
</dbReference>
<comment type="subunit">
    <text evidence="9">Heteromultimer composed of HisG and HisZ subunits.</text>
</comment>
<dbReference type="RefSeq" id="WP_262396768.1">
    <property type="nucleotide sequence ID" value="NZ_JACRTC010000001.1"/>
</dbReference>
<evidence type="ECO:0000256" key="1">
    <source>
        <dbReference type="ARBA" id="ARBA00004496"/>
    </source>
</evidence>
<dbReference type="GO" id="GO:0005737">
    <property type="term" value="C:cytoplasm"/>
    <property type="evidence" value="ECO:0007669"/>
    <property type="project" value="UniProtKB-SubCell"/>
</dbReference>
<sequence>MKIYDKITPEGTRDLLFEECQTIRWVTAQLEQEFESHGYGEVMTPAIEFFDVFSANSTYFPQESMYKLIDNKGRIIVLRPDMTTPIARLTATRMQNQPIPLRFYYNGKIYRVTPSHSGRSDETFQMGVELIGAGTARSDLEVIALAGECLKRISPDAFRIELGHIGLFKGLMARLDADDYTKEEIRRNIEAKNYGALNTILDGFGGDPAAAALKKLPSLFGGAEVFDRARELSGLEEFSEILDYLKSVYESLGKLGLGGQVIIDLGIVNQGNYYTGVIFRGYLEGIGEPLVSGGRYDNLLRDFGADLAATGFGIDINLAVKFLMKNRSLLTPQPSKAIVFGRSGYETKAIEYTKRLIGELGRCELSVFDTEEETRAYAKEKGIGKLYLIGEDITIVELGGEVQ</sequence>
<dbReference type="Gene3D" id="3.30.930.10">
    <property type="entry name" value="Bira Bifunctional Protein, Domain 2"/>
    <property type="match status" value="1"/>
</dbReference>
<keyword evidence="12" id="KW-0808">Transferase</keyword>
<keyword evidence="12" id="KW-0328">Glycosyltransferase</keyword>
<feature type="binding site" evidence="10">
    <location>
        <begin position="273"/>
        <end position="274"/>
    </location>
    <ligand>
        <name>L-histidine</name>
        <dbReference type="ChEBI" id="CHEBI:57595"/>
    </ligand>
</feature>
<dbReference type="InterPro" id="IPR006195">
    <property type="entry name" value="aa-tRNA-synth_II"/>
</dbReference>
<dbReference type="InterPro" id="IPR004516">
    <property type="entry name" value="HisRS/HisZ"/>
</dbReference>
<feature type="domain" description="Aminoacyl-transfer RNA synthetases class-II family profile" evidence="11">
    <location>
        <begin position="26"/>
        <end position="332"/>
    </location>
</feature>
<comment type="miscellaneous">
    <text evidence="9">This function is generally fulfilled by the C-terminal part of HisG, which is missing in some bacteria such as this one.</text>
</comment>
<feature type="binding site" evidence="10">
    <location>
        <position position="111"/>
    </location>
    <ligand>
        <name>L-histidine</name>
        <dbReference type="ChEBI" id="CHEBI:57595"/>
    </ligand>
</feature>
<feature type="binding site" evidence="10">
    <location>
        <position position="129"/>
    </location>
    <ligand>
        <name>L-histidine</name>
        <dbReference type="ChEBI" id="CHEBI:57595"/>
    </ligand>
</feature>
<comment type="pathway">
    <text evidence="2 9">Amino-acid biosynthesis; L-histidine biosynthesis; L-histidine from 5-phospho-alpha-D-ribose 1-diphosphate: step 1/9.</text>
</comment>
<evidence type="ECO:0000256" key="8">
    <source>
        <dbReference type="ARBA" id="ARBA00025246"/>
    </source>
</evidence>
<comment type="subcellular location">
    <subcellularLocation>
        <location evidence="1 9">Cytoplasm</location>
    </subcellularLocation>
</comment>
<dbReference type="GO" id="GO:0004821">
    <property type="term" value="F:histidine-tRNA ligase activity"/>
    <property type="evidence" value="ECO:0007669"/>
    <property type="project" value="TreeGrafter"/>
</dbReference>
<evidence type="ECO:0000256" key="2">
    <source>
        <dbReference type="ARBA" id="ARBA00004667"/>
    </source>
</evidence>
<comment type="function">
    <text evidence="8 9">Required for the first step of histidine biosynthesis. May allow the feedback regulation of ATP phosphoribosyltransferase activity by histidine.</text>
</comment>
<dbReference type="HAMAP" id="MF_00125">
    <property type="entry name" value="HisZ"/>
    <property type="match status" value="1"/>
</dbReference>
<dbReference type="GO" id="GO:0016757">
    <property type="term" value="F:glycosyltransferase activity"/>
    <property type="evidence" value="ECO:0007669"/>
    <property type="project" value="UniProtKB-KW"/>
</dbReference>
<evidence type="ECO:0000256" key="7">
    <source>
        <dbReference type="ARBA" id="ARBA00023102"/>
    </source>
</evidence>
<dbReference type="Pfam" id="PF13393">
    <property type="entry name" value="tRNA-synt_His"/>
    <property type="match status" value="1"/>
</dbReference>
<evidence type="ECO:0000256" key="10">
    <source>
        <dbReference type="PIRSR" id="PIRSR001549-1"/>
    </source>
</evidence>